<dbReference type="Proteomes" id="UP000321323">
    <property type="component" value="Chromosome"/>
</dbReference>
<proteinExistence type="predicted"/>
<organism evidence="2 3">
    <name type="scientific">[Empedobacter] haloabium</name>
    <dbReference type="NCBI Taxonomy" id="592317"/>
    <lineage>
        <taxon>Bacteria</taxon>
        <taxon>Pseudomonadati</taxon>
        <taxon>Pseudomonadota</taxon>
        <taxon>Betaproteobacteria</taxon>
        <taxon>Burkholderiales</taxon>
        <taxon>Oxalobacteraceae</taxon>
        <taxon>Telluria group</taxon>
        <taxon>Telluria group incertae sedis</taxon>
    </lineage>
</organism>
<protein>
    <recommendedName>
        <fullName evidence="1">ApeI dehydratase-like domain-containing protein</fullName>
    </recommendedName>
</protein>
<dbReference type="Gene3D" id="3.10.129.10">
    <property type="entry name" value="Hotdog Thioesterase"/>
    <property type="match status" value="1"/>
</dbReference>
<name>A0ABZ1UNQ2_9BURK</name>
<evidence type="ECO:0000259" key="1">
    <source>
        <dbReference type="Pfam" id="PF22818"/>
    </source>
</evidence>
<dbReference type="InterPro" id="IPR029069">
    <property type="entry name" value="HotDog_dom_sf"/>
</dbReference>
<keyword evidence="3" id="KW-1185">Reference proteome</keyword>
<evidence type="ECO:0000313" key="3">
    <source>
        <dbReference type="Proteomes" id="UP000321323"/>
    </source>
</evidence>
<reference evidence="2 3" key="1">
    <citation type="journal article" date="2019" name="Int. J. Syst. Evol. Microbiol.">
        <title>The Draft Whole-Genome Sequence of the Antibiotic Producer Empedobacter haloabium ATCC 31962 Provides Indications for Its Taxonomic Reclassification.</title>
        <authorList>
            <person name="Miess H."/>
            <person name="Arlt P."/>
            <person name="Apel A.K."/>
            <person name="Weber T."/>
            <person name="Nieselt K."/>
            <person name="Hanssen F."/>
            <person name="Czemmel S."/>
            <person name="Nahnsen S."/>
            <person name="Gross H."/>
        </authorList>
    </citation>
    <scope>NUCLEOTIDE SEQUENCE [LARGE SCALE GENOMIC DNA]</scope>
    <source>
        <strain evidence="2 3">ATCC 31962</strain>
    </source>
</reference>
<dbReference type="InterPro" id="IPR054545">
    <property type="entry name" value="ApeI-like"/>
</dbReference>
<dbReference type="EMBL" id="CP136508">
    <property type="protein sequence ID" value="WUR14331.1"/>
    <property type="molecule type" value="Genomic_DNA"/>
</dbReference>
<gene>
    <name evidence="2" type="ORF">E7V67_004300</name>
</gene>
<evidence type="ECO:0000313" key="2">
    <source>
        <dbReference type="EMBL" id="WUR14331.1"/>
    </source>
</evidence>
<dbReference type="SUPFAM" id="SSF54637">
    <property type="entry name" value="Thioesterase/thiol ester dehydrase-isomerase"/>
    <property type="match status" value="1"/>
</dbReference>
<dbReference type="Pfam" id="PF22818">
    <property type="entry name" value="ApeI-like"/>
    <property type="match status" value="1"/>
</dbReference>
<feature type="domain" description="ApeI dehydratase-like" evidence="1">
    <location>
        <begin position="13"/>
        <end position="82"/>
    </location>
</feature>
<sequence length="110" mass="11638">MSERAVTLPGEALHFAPDAPYYDGHFEGNPITPAIAQIGACLARLAPYAADLGRSARPLAARFYAVIAPGDTIFLTWKLGQDGAVEAALYRSEQLCSRITFELADAGGGL</sequence>
<accession>A0ABZ1UNQ2</accession>